<dbReference type="InterPro" id="IPR000594">
    <property type="entry name" value="ThiF_NAD_FAD-bd"/>
</dbReference>
<evidence type="ECO:0000313" key="3">
    <source>
        <dbReference type="Proteomes" id="UP000269883"/>
    </source>
</evidence>
<dbReference type="InterPro" id="IPR035985">
    <property type="entry name" value="Ubiquitin-activating_enz"/>
</dbReference>
<dbReference type="PANTHER" id="PTHR43267:SF3">
    <property type="entry name" value="THIF PROTEIN"/>
    <property type="match status" value="1"/>
</dbReference>
<accession>A0A2Z6AYF2</accession>
<sequence length="209" mass="22530">MNIAEQGMAAYLGEDVLKYFRQITIGIAGAGGLGSNCAMHLVRSGFVRLVISDFDMVEPSNLNRQFYFLNQVGMAKVDALSENLWAINPDARITAHNLRIDKGNAADLFADCDVVVEALDDPAAKKMLAEAMLMQNKLFVAASGMGGCGRADAIVTRRLRDDFILVGDMETECGATAPPLAPMVGVAAAKQADAVLAHVLDRYMEEHHD</sequence>
<dbReference type="NCBIfam" id="NF006395">
    <property type="entry name" value="PRK08644.1"/>
    <property type="match status" value="1"/>
</dbReference>
<dbReference type="NCBIfam" id="TIGR02354">
    <property type="entry name" value="thiF_fam2"/>
    <property type="match status" value="1"/>
</dbReference>
<dbReference type="RefSeq" id="WP_126378088.1">
    <property type="nucleotide sequence ID" value="NZ_AP017378.1"/>
</dbReference>
<proteinExistence type="predicted"/>
<organism evidence="2 3">
    <name type="scientific">Desulfovibrio ferrophilus</name>
    <dbReference type="NCBI Taxonomy" id="241368"/>
    <lineage>
        <taxon>Bacteria</taxon>
        <taxon>Pseudomonadati</taxon>
        <taxon>Thermodesulfobacteriota</taxon>
        <taxon>Desulfovibrionia</taxon>
        <taxon>Desulfovibrionales</taxon>
        <taxon>Desulfovibrionaceae</taxon>
        <taxon>Desulfovibrio</taxon>
    </lineage>
</organism>
<name>A0A2Z6AYF2_9BACT</name>
<dbReference type="PANTHER" id="PTHR43267">
    <property type="entry name" value="TRNA THREONYLCARBAMOYLADENOSINE DEHYDRATASE"/>
    <property type="match status" value="1"/>
</dbReference>
<dbReference type="InterPro" id="IPR045886">
    <property type="entry name" value="ThiF/MoeB/HesA"/>
</dbReference>
<dbReference type="InterPro" id="IPR012729">
    <property type="entry name" value="ThiF_fam2"/>
</dbReference>
<dbReference type="GO" id="GO:0008641">
    <property type="term" value="F:ubiquitin-like modifier activating enzyme activity"/>
    <property type="evidence" value="ECO:0007669"/>
    <property type="project" value="InterPro"/>
</dbReference>
<feature type="domain" description="THIF-type NAD/FAD binding fold" evidence="1">
    <location>
        <begin position="10"/>
        <end position="201"/>
    </location>
</feature>
<dbReference type="SUPFAM" id="SSF69572">
    <property type="entry name" value="Activating enzymes of the ubiquitin-like proteins"/>
    <property type="match status" value="1"/>
</dbReference>
<dbReference type="Pfam" id="PF00899">
    <property type="entry name" value="ThiF"/>
    <property type="match status" value="1"/>
</dbReference>
<protein>
    <submittedName>
        <fullName evidence="2">Thiamine biosynthesis protein ThiF</fullName>
    </submittedName>
</protein>
<gene>
    <name evidence="2" type="ORF">DFE_1469</name>
</gene>
<dbReference type="OrthoDB" id="9804286at2"/>
<dbReference type="Gene3D" id="3.40.50.720">
    <property type="entry name" value="NAD(P)-binding Rossmann-like Domain"/>
    <property type="match status" value="1"/>
</dbReference>
<dbReference type="EMBL" id="AP017378">
    <property type="protein sequence ID" value="BBD08195.1"/>
    <property type="molecule type" value="Genomic_DNA"/>
</dbReference>
<dbReference type="Proteomes" id="UP000269883">
    <property type="component" value="Chromosome"/>
</dbReference>
<dbReference type="AlphaFoldDB" id="A0A2Z6AYF2"/>
<evidence type="ECO:0000313" key="2">
    <source>
        <dbReference type="EMBL" id="BBD08195.1"/>
    </source>
</evidence>
<dbReference type="KEGG" id="dfl:DFE_1469"/>
<reference evidence="2 3" key="1">
    <citation type="journal article" date="2018" name="Sci. Adv.">
        <title>Multi-heme cytochromes provide a pathway for survival in energy-limited environments.</title>
        <authorList>
            <person name="Deng X."/>
            <person name="Dohmae N."/>
            <person name="Nealson K.H."/>
            <person name="Hashimoto K."/>
            <person name="Okamoto A."/>
        </authorList>
    </citation>
    <scope>NUCLEOTIDE SEQUENCE [LARGE SCALE GENOMIC DNA]</scope>
    <source>
        <strain evidence="2 3">IS5</strain>
    </source>
</reference>
<evidence type="ECO:0000259" key="1">
    <source>
        <dbReference type="Pfam" id="PF00899"/>
    </source>
</evidence>
<dbReference type="GO" id="GO:0061504">
    <property type="term" value="P:cyclic threonylcarbamoyladenosine biosynthetic process"/>
    <property type="evidence" value="ECO:0007669"/>
    <property type="project" value="TreeGrafter"/>
</dbReference>
<dbReference type="GO" id="GO:0061503">
    <property type="term" value="F:tRNA threonylcarbamoyladenosine dehydratase"/>
    <property type="evidence" value="ECO:0007669"/>
    <property type="project" value="TreeGrafter"/>
</dbReference>
<keyword evidence="3" id="KW-1185">Reference proteome</keyword>